<evidence type="ECO:0000256" key="1">
    <source>
        <dbReference type="ARBA" id="ARBA00004651"/>
    </source>
</evidence>
<dbReference type="EMBL" id="PCVN01000002">
    <property type="protein sequence ID" value="PIQ74790.1"/>
    <property type="molecule type" value="Genomic_DNA"/>
</dbReference>
<evidence type="ECO:0000256" key="2">
    <source>
        <dbReference type="ARBA" id="ARBA00009298"/>
    </source>
</evidence>
<evidence type="ECO:0000256" key="5">
    <source>
        <dbReference type="ARBA" id="ARBA00022989"/>
    </source>
</evidence>
<evidence type="ECO:0000313" key="9">
    <source>
        <dbReference type="EMBL" id="PIQ74790.1"/>
    </source>
</evidence>
<dbReference type="AlphaFoldDB" id="A0A2H0KRK4"/>
<comment type="subcellular location">
    <subcellularLocation>
        <location evidence="1">Cell membrane</location>
        <topology evidence="1">Multi-pass membrane protein</topology>
    </subcellularLocation>
</comment>
<dbReference type="Pfam" id="PF02308">
    <property type="entry name" value="MgtC"/>
    <property type="match status" value="1"/>
</dbReference>
<keyword evidence="6 7" id="KW-0472">Membrane</keyword>
<evidence type="ECO:0000313" key="10">
    <source>
        <dbReference type="Proteomes" id="UP000231550"/>
    </source>
</evidence>
<sequence>MKNILQLILAALLGGLLGLERDYVGKPVGLRTYALVSLGAALFTIISVNSFKLFPGAQFDPMRIPSQIVTGIGFLGAGIIIHQGLRAKGITTAAGIWLVSAIGVAIGLDLYQTAIFTTILAFIIIVVLRWVDWEKEIKEVVDRVKEL</sequence>
<feature type="transmembrane region" description="Helical" evidence="7">
    <location>
        <begin position="89"/>
        <end position="108"/>
    </location>
</feature>
<proteinExistence type="inferred from homology"/>
<feature type="domain" description="MgtC/SapB/SrpB/YhiD N-terminal" evidence="8">
    <location>
        <begin position="7"/>
        <end position="131"/>
    </location>
</feature>
<evidence type="ECO:0000256" key="7">
    <source>
        <dbReference type="SAM" id="Phobius"/>
    </source>
</evidence>
<feature type="transmembrane region" description="Helical" evidence="7">
    <location>
        <begin position="34"/>
        <end position="54"/>
    </location>
</feature>
<dbReference type="Proteomes" id="UP000231550">
    <property type="component" value="Unassembled WGS sequence"/>
</dbReference>
<organism evidence="9 10">
    <name type="scientific">Candidatus Portnoybacteria bacterium CG11_big_fil_rev_8_21_14_0_20_44_10</name>
    <dbReference type="NCBI Taxonomy" id="1974818"/>
    <lineage>
        <taxon>Bacteria</taxon>
        <taxon>Candidatus Portnoyibacteriota</taxon>
    </lineage>
</organism>
<comment type="caution">
    <text evidence="9">The sequence shown here is derived from an EMBL/GenBank/DDBJ whole genome shotgun (WGS) entry which is preliminary data.</text>
</comment>
<keyword evidence="3" id="KW-1003">Cell membrane</keyword>
<evidence type="ECO:0000259" key="8">
    <source>
        <dbReference type="Pfam" id="PF02308"/>
    </source>
</evidence>
<keyword evidence="4 7" id="KW-0812">Transmembrane</keyword>
<evidence type="ECO:0000256" key="3">
    <source>
        <dbReference type="ARBA" id="ARBA00022475"/>
    </source>
</evidence>
<protein>
    <recommendedName>
        <fullName evidence="8">MgtC/SapB/SrpB/YhiD N-terminal domain-containing protein</fullName>
    </recommendedName>
</protein>
<dbReference type="GO" id="GO:0005886">
    <property type="term" value="C:plasma membrane"/>
    <property type="evidence" value="ECO:0007669"/>
    <property type="project" value="UniProtKB-SubCell"/>
</dbReference>
<dbReference type="InterPro" id="IPR003416">
    <property type="entry name" value="MgtC/SapB/SrpB/YhiD_fam"/>
</dbReference>
<comment type="similarity">
    <text evidence="2">Belongs to the MgtC/SapB family.</text>
</comment>
<dbReference type="InterPro" id="IPR049177">
    <property type="entry name" value="MgtC_SapB_SrpB_YhiD_N"/>
</dbReference>
<evidence type="ECO:0000256" key="4">
    <source>
        <dbReference type="ARBA" id="ARBA00022692"/>
    </source>
</evidence>
<gene>
    <name evidence="9" type="ORF">COV85_00070</name>
</gene>
<keyword evidence="5 7" id="KW-1133">Transmembrane helix</keyword>
<accession>A0A2H0KRK4</accession>
<dbReference type="PANTHER" id="PTHR33778">
    <property type="entry name" value="PROTEIN MGTC"/>
    <property type="match status" value="1"/>
</dbReference>
<evidence type="ECO:0000256" key="6">
    <source>
        <dbReference type="ARBA" id="ARBA00023136"/>
    </source>
</evidence>
<feature type="transmembrane region" description="Helical" evidence="7">
    <location>
        <begin position="114"/>
        <end position="131"/>
    </location>
</feature>
<reference evidence="9 10" key="1">
    <citation type="submission" date="2017-09" db="EMBL/GenBank/DDBJ databases">
        <title>Depth-based differentiation of microbial function through sediment-hosted aquifers and enrichment of novel symbionts in the deep terrestrial subsurface.</title>
        <authorList>
            <person name="Probst A.J."/>
            <person name="Ladd B."/>
            <person name="Jarett J.K."/>
            <person name="Geller-Mcgrath D.E."/>
            <person name="Sieber C.M."/>
            <person name="Emerson J.B."/>
            <person name="Anantharaman K."/>
            <person name="Thomas B.C."/>
            <person name="Malmstrom R."/>
            <person name="Stieglmeier M."/>
            <person name="Klingl A."/>
            <person name="Woyke T."/>
            <person name="Ryan C.M."/>
            <person name="Banfield J.F."/>
        </authorList>
    </citation>
    <scope>NUCLEOTIDE SEQUENCE [LARGE SCALE GENOMIC DNA]</scope>
    <source>
        <strain evidence="9">CG11_big_fil_rev_8_21_14_0_20_44_10</strain>
    </source>
</reference>
<dbReference type="PANTHER" id="PTHR33778:SF1">
    <property type="entry name" value="MAGNESIUM TRANSPORTER YHID-RELATED"/>
    <property type="match status" value="1"/>
</dbReference>
<dbReference type="PRINTS" id="PR01837">
    <property type="entry name" value="MGTCSAPBPROT"/>
</dbReference>
<name>A0A2H0KRK4_9BACT</name>